<dbReference type="AlphaFoldDB" id="A0AA85K049"/>
<proteinExistence type="inferred from homology"/>
<evidence type="ECO:0000256" key="9">
    <source>
        <dbReference type="PROSITE-ProRule" id="PRU00464"/>
    </source>
</evidence>
<dbReference type="WBParaSite" id="TREG1_61860.8">
    <property type="protein sequence ID" value="TREG1_61860.8"/>
    <property type="gene ID" value="TREG1_61860"/>
</dbReference>
<protein>
    <recommendedName>
        <fullName evidence="5">Adenosine 5'-monophosphoramidase HINT3</fullName>
    </recommendedName>
    <alternativeName>
        <fullName evidence="6">Histidine triad nucleotide-binding protein 3</fullName>
    </alternativeName>
</protein>
<feature type="short sequence motif" description="Histidine triad motif" evidence="8 9">
    <location>
        <begin position="171"/>
        <end position="175"/>
    </location>
</feature>
<keyword evidence="1" id="KW-0547">Nucleotide-binding</keyword>
<dbReference type="Proteomes" id="UP000050795">
    <property type="component" value="Unassembled WGS sequence"/>
</dbReference>
<dbReference type="Gene3D" id="3.30.428.10">
    <property type="entry name" value="HIT-like"/>
    <property type="match status" value="1"/>
</dbReference>
<keyword evidence="11" id="KW-1185">Reference proteome</keyword>
<dbReference type="Pfam" id="PF11969">
    <property type="entry name" value="DcpS_C"/>
    <property type="match status" value="1"/>
</dbReference>
<evidence type="ECO:0000313" key="12">
    <source>
        <dbReference type="WBParaSite" id="TREG1_61860.8"/>
    </source>
</evidence>
<accession>A0AA85K049</accession>
<evidence type="ECO:0000256" key="8">
    <source>
        <dbReference type="PIRSR" id="PIRSR601310-3"/>
    </source>
</evidence>
<evidence type="ECO:0000256" key="6">
    <source>
        <dbReference type="ARBA" id="ARBA00042361"/>
    </source>
</evidence>
<dbReference type="InterPro" id="IPR001310">
    <property type="entry name" value="Histidine_triad_HIT"/>
</dbReference>
<evidence type="ECO:0000313" key="11">
    <source>
        <dbReference type="Proteomes" id="UP000050795"/>
    </source>
</evidence>
<organism evidence="11 12">
    <name type="scientific">Trichobilharzia regenti</name>
    <name type="common">Nasal bird schistosome</name>
    <dbReference type="NCBI Taxonomy" id="157069"/>
    <lineage>
        <taxon>Eukaryota</taxon>
        <taxon>Metazoa</taxon>
        <taxon>Spiralia</taxon>
        <taxon>Lophotrochozoa</taxon>
        <taxon>Platyhelminthes</taxon>
        <taxon>Trematoda</taxon>
        <taxon>Digenea</taxon>
        <taxon>Strigeidida</taxon>
        <taxon>Schistosomatoidea</taxon>
        <taxon>Schistosomatidae</taxon>
        <taxon>Trichobilharzia</taxon>
    </lineage>
</organism>
<evidence type="ECO:0000256" key="3">
    <source>
        <dbReference type="ARBA" id="ARBA00024472"/>
    </source>
</evidence>
<dbReference type="SUPFAM" id="SSF54197">
    <property type="entry name" value="HIT-like"/>
    <property type="match status" value="1"/>
</dbReference>
<feature type="domain" description="HIT" evidence="10">
    <location>
        <begin position="79"/>
        <end position="189"/>
    </location>
</feature>
<evidence type="ECO:0000256" key="2">
    <source>
        <dbReference type="ARBA" id="ARBA00022801"/>
    </source>
</evidence>
<reference evidence="11" key="1">
    <citation type="submission" date="2022-06" db="EMBL/GenBank/DDBJ databases">
        <authorList>
            <person name="Berger JAMES D."/>
            <person name="Berger JAMES D."/>
        </authorList>
    </citation>
    <scope>NUCLEOTIDE SEQUENCE [LARGE SCALE GENOMIC DNA]</scope>
</reference>
<comment type="catalytic activity">
    <reaction evidence="3">
        <text>adenosine 5'-phosphoramidate + H2O = NH4(+) + AMP</text>
        <dbReference type="Rhea" id="RHEA:67916"/>
        <dbReference type="ChEBI" id="CHEBI:15377"/>
        <dbReference type="ChEBI" id="CHEBI:28938"/>
        <dbReference type="ChEBI" id="CHEBI:57890"/>
        <dbReference type="ChEBI" id="CHEBI:456215"/>
    </reaction>
</comment>
<dbReference type="InterPro" id="IPR011146">
    <property type="entry name" value="HIT-like"/>
</dbReference>
<dbReference type="GO" id="GO:0000166">
    <property type="term" value="F:nucleotide binding"/>
    <property type="evidence" value="ECO:0007669"/>
    <property type="project" value="UniProtKB-KW"/>
</dbReference>
<dbReference type="PRINTS" id="PR00332">
    <property type="entry name" value="HISTRIAD"/>
</dbReference>
<evidence type="ECO:0000259" key="10">
    <source>
        <dbReference type="PROSITE" id="PS51084"/>
    </source>
</evidence>
<dbReference type="PROSITE" id="PS51084">
    <property type="entry name" value="HIT_2"/>
    <property type="match status" value="1"/>
</dbReference>
<evidence type="ECO:0000256" key="4">
    <source>
        <dbReference type="ARBA" id="ARBA00025764"/>
    </source>
</evidence>
<dbReference type="PANTHER" id="PTHR12486:SF5">
    <property type="entry name" value="ADENOSINE 5'-MONOPHOSPHORAMIDASE HINT3"/>
    <property type="match status" value="1"/>
</dbReference>
<keyword evidence="2" id="KW-0378">Hydrolase</keyword>
<name>A0AA85K049_TRIRE</name>
<evidence type="ECO:0000256" key="1">
    <source>
        <dbReference type="ARBA" id="ARBA00022741"/>
    </source>
</evidence>
<dbReference type="InterPro" id="IPR036265">
    <property type="entry name" value="HIT-like_sf"/>
</dbReference>
<feature type="active site" description="Tele-AMP-histidine intermediate" evidence="7">
    <location>
        <position position="173"/>
    </location>
</feature>
<dbReference type="GO" id="GO:0016787">
    <property type="term" value="F:hydrolase activity"/>
    <property type="evidence" value="ECO:0007669"/>
    <property type="project" value="UniProtKB-KW"/>
</dbReference>
<dbReference type="PANTHER" id="PTHR12486">
    <property type="entry name" value="APRATAXIN-RELATED"/>
    <property type="match status" value="1"/>
</dbReference>
<comment type="similarity">
    <text evidence="4">Belongs to the HINT family.</text>
</comment>
<reference evidence="12" key="2">
    <citation type="submission" date="2023-11" db="UniProtKB">
        <authorList>
            <consortium name="WormBaseParasite"/>
        </authorList>
    </citation>
    <scope>IDENTIFICATION</scope>
</reference>
<sequence>MCTTSSTTSLPIPKLGVSVVQSCNIILHLMGANRMANIRRLQLKVFRKLCILSASSPRRTVSSAYYKNRPMLQIKSDCIFCSIASGKTDQPIRSETDNVAIFDDRSPKARYHFQCVPKTHIRDPKKLTHKDIPLVREMVNCGKQLVTNQLHLNPEDFLFGFHWPPFNSVHHLHLHILGPKRFMKFNPMFNSRFNIFRDVERVLNELESKQSVS</sequence>
<evidence type="ECO:0000256" key="7">
    <source>
        <dbReference type="PIRSR" id="PIRSR601310-1"/>
    </source>
</evidence>
<evidence type="ECO:0000256" key="5">
    <source>
        <dbReference type="ARBA" id="ARBA00039802"/>
    </source>
</evidence>